<keyword evidence="2" id="KW-1185">Reference proteome</keyword>
<dbReference type="Proteomes" id="UP000664357">
    <property type="component" value="Unassembled WGS sequence"/>
</dbReference>
<evidence type="ECO:0000313" key="1">
    <source>
        <dbReference type="EMBL" id="MEO1768858.1"/>
    </source>
</evidence>
<accession>A0ABV0EMQ9</accession>
<evidence type="ECO:0000313" key="2">
    <source>
        <dbReference type="Proteomes" id="UP000664357"/>
    </source>
</evidence>
<sequence length="77" mass="9188">MDKLTFKIVVTHILGDKAYGSETIRDWISAQGIAYTILPTENVENPWKVDWFLYKEPHLIECFFNKIKHSIKWRYTV</sequence>
<reference evidence="1 2" key="2">
    <citation type="submission" date="2024-02" db="EMBL/GenBank/DDBJ databases">
        <title>The Genome Sequence of Enterococcus sp. DIV0159.</title>
        <authorList>
            <person name="Earl A."/>
            <person name="Manson A."/>
            <person name="Gilmore M."/>
            <person name="Sanders J."/>
            <person name="Shea T."/>
            <person name="Howe W."/>
            <person name="Livny J."/>
            <person name="Cuomo C."/>
            <person name="Neafsey D."/>
            <person name="Birren B."/>
        </authorList>
    </citation>
    <scope>NUCLEOTIDE SEQUENCE [LARGE SCALE GENOMIC DNA]</scope>
    <source>
        <strain evidence="1 2">665A</strain>
    </source>
</reference>
<gene>
    <name evidence="1" type="ORF">JZO67_000797</name>
</gene>
<dbReference type="EMBL" id="JAFREL020000001">
    <property type="protein sequence ID" value="MEO1768858.1"/>
    <property type="molecule type" value="Genomic_DNA"/>
</dbReference>
<name>A0ABV0EMQ9_9ENTE</name>
<organism evidence="1 2">
    <name type="scientific">Candidatus Enterococcus ferrettii</name>
    <dbReference type="NCBI Taxonomy" id="2815324"/>
    <lineage>
        <taxon>Bacteria</taxon>
        <taxon>Bacillati</taxon>
        <taxon>Bacillota</taxon>
        <taxon>Bacilli</taxon>
        <taxon>Lactobacillales</taxon>
        <taxon>Enterococcaceae</taxon>
        <taxon>Enterococcus</taxon>
    </lineage>
</organism>
<proteinExistence type="predicted"/>
<protein>
    <recommendedName>
        <fullName evidence="3">Transposase</fullName>
    </recommendedName>
</protein>
<reference evidence="1 2" key="1">
    <citation type="submission" date="2021-03" db="EMBL/GenBank/DDBJ databases">
        <authorList>
            <person name="Gilmore M.S."/>
            <person name="Schwartzman J."/>
            <person name="Van Tyne D."/>
            <person name="Martin M."/>
            <person name="Earl A.M."/>
            <person name="Manson A.L."/>
            <person name="Straub T."/>
            <person name="Salamzade R."/>
            <person name="Saavedra J."/>
            <person name="Lebreton F."/>
            <person name="Prichula J."/>
            <person name="Schaufler K."/>
            <person name="Gaca A."/>
            <person name="Sgardioli B."/>
            <person name="Wagenaar J."/>
            <person name="Strong T."/>
        </authorList>
    </citation>
    <scope>NUCLEOTIDE SEQUENCE [LARGE SCALE GENOMIC DNA]</scope>
    <source>
        <strain evidence="1 2">665A</strain>
    </source>
</reference>
<comment type="caution">
    <text evidence="1">The sequence shown here is derived from an EMBL/GenBank/DDBJ whole genome shotgun (WGS) entry which is preliminary data.</text>
</comment>
<evidence type="ECO:0008006" key="3">
    <source>
        <dbReference type="Google" id="ProtNLM"/>
    </source>
</evidence>